<dbReference type="PANTHER" id="PTHR10772:SF63">
    <property type="entry name" value="20 KDA CHAPERONIN, CHLOROPLASTIC"/>
    <property type="match status" value="1"/>
</dbReference>
<accession>A0ABU9UEE3</accession>
<comment type="similarity">
    <text evidence="1 3 4">Belongs to the GroES chaperonin family.</text>
</comment>
<dbReference type="HAMAP" id="MF_00580">
    <property type="entry name" value="CH10"/>
    <property type="match status" value="1"/>
</dbReference>
<keyword evidence="6" id="KW-1185">Reference proteome</keyword>
<dbReference type="Proteomes" id="UP001466331">
    <property type="component" value="Unassembled WGS sequence"/>
</dbReference>
<comment type="caution">
    <text evidence="5">The sequence shown here is derived from an EMBL/GenBank/DDBJ whole genome shotgun (WGS) entry which is preliminary data.</text>
</comment>
<comment type="subunit">
    <text evidence="3">Heptamer of 7 subunits arranged in a ring. Interacts with the chaperonin GroEL.</text>
</comment>
<comment type="subcellular location">
    <subcellularLocation>
        <location evidence="3">Cytoplasm</location>
    </subcellularLocation>
</comment>
<keyword evidence="2 3" id="KW-0143">Chaperone</keyword>
<dbReference type="PROSITE" id="PS00681">
    <property type="entry name" value="CHAPERONINS_CPN10"/>
    <property type="match status" value="1"/>
</dbReference>
<gene>
    <name evidence="3" type="primary">groES</name>
    <name evidence="3" type="synonym">groS</name>
    <name evidence="5" type="ORF">WKV44_09770</name>
</gene>
<dbReference type="RefSeq" id="WP_420070276.1">
    <property type="nucleotide sequence ID" value="NZ_JBCHKQ010000005.1"/>
</dbReference>
<evidence type="ECO:0000313" key="5">
    <source>
        <dbReference type="EMBL" id="MEM5948826.1"/>
    </source>
</evidence>
<dbReference type="PRINTS" id="PR00297">
    <property type="entry name" value="CHAPERONIN10"/>
</dbReference>
<evidence type="ECO:0000256" key="1">
    <source>
        <dbReference type="ARBA" id="ARBA00006975"/>
    </source>
</evidence>
<dbReference type="NCBIfam" id="NF001531">
    <property type="entry name" value="PRK00364.2-2"/>
    <property type="match status" value="1"/>
</dbReference>
<dbReference type="InterPro" id="IPR020818">
    <property type="entry name" value="Chaperonin_GroES"/>
</dbReference>
<organism evidence="5 6">
    <name type="scientific">Rarispira pelagica</name>
    <dbReference type="NCBI Taxonomy" id="3141764"/>
    <lineage>
        <taxon>Bacteria</taxon>
        <taxon>Pseudomonadati</taxon>
        <taxon>Spirochaetota</taxon>
        <taxon>Spirochaetia</taxon>
        <taxon>Winmispirales</taxon>
        <taxon>Winmispiraceae</taxon>
        <taxon>Rarispira</taxon>
    </lineage>
</organism>
<dbReference type="InterPro" id="IPR011032">
    <property type="entry name" value="GroES-like_sf"/>
</dbReference>
<reference evidence="5 6" key="1">
    <citation type="submission" date="2024-03" db="EMBL/GenBank/DDBJ databases">
        <title>Ignisphaera cupida sp. nov., a hyperthermophilic hydrolytic archaeon from a hot spring of Kamchatka, and proposal of Ignisphaeraceae fam. nov.</title>
        <authorList>
            <person name="Podosokorskaya O.A."/>
            <person name="Elcheninov A.G."/>
            <person name="Maltseva A.I."/>
            <person name="Zayulina K.S."/>
            <person name="Novikov A."/>
            <person name="Merkel A.Y."/>
        </authorList>
    </citation>
    <scope>NUCLEOTIDE SEQUENCE [LARGE SCALE GENOMIC DNA]</scope>
    <source>
        <strain evidence="5 6">38H-sp</strain>
    </source>
</reference>
<comment type="function">
    <text evidence="3 4">Together with the chaperonin GroEL, plays an essential role in assisting protein folding. The GroEL-GroES system forms a nano-cage that allows encapsulation of the non-native substrate proteins and provides a physical environment optimized to promote and accelerate protein folding. GroES binds to the apical surface of the GroEL ring, thereby capping the opening of the GroEL channel.</text>
</comment>
<proteinExistence type="inferred from homology"/>
<dbReference type="InterPro" id="IPR018369">
    <property type="entry name" value="Chaprnonin_Cpn10_CS"/>
</dbReference>
<name>A0ABU9UEE3_9SPIR</name>
<protein>
    <recommendedName>
        <fullName evidence="3">Co-chaperonin GroES</fullName>
    </recommendedName>
    <alternativeName>
        <fullName evidence="3">10 kDa chaperonin</fullName>
    </alternativeName>
    <alternativeName>
        <fullName evidence="3">Chaperonin-10</fullName>
        <shortName evidence="3">Cpn10</shortName>
    </alternativeName>
</protein>
<keyword evidence="3" id="KW-0963">Cytoplasm</keyword>
<dbReference type="PANTHER" id="PTHR10772">
    <property type="entry name" value="10 KDA HEAT SHOCK PROTEIN"/>
    <property type="match status" value="1"/>
</dbReference>
<dbReference type="SUPFAM" id="SSF50129">
    <property type="entry name" value="GroES-like"/>
    <property type="match status" value="1"/>
</dbReference>
<evidence type="ECO:0000313" key="6">
    <source>
        <dbReference type="Proteomes" id="UP001466331"/>
    </source>
</evidence>
<dbReference type="InterPro" id="IPR037124">
    <property type="entry name" value="Chaperonin_GroES_sf"/>
</dbReference>
<dbReference type="SMART" id="SM00883">
    <property type="entry name" value="Cpn10"/>
    <property type="match status" value="1"/>
</dbReference>
<sequence length="89" mass="9715">MKVKPLGDRILVKIEMGETKTAGGIYIPQTAQEKTQMGTVVAVGDDKDAIKVKVDDKVLYDKYAGTNIKIDGEEYLILGMNDVLGIVED</sequence>
<dbReference type="Pfam" id="PF00166">
    <property type="entry name" value="Cpn10"/>
    <property type="match status" value="1"/>
</dbReference>
<evidence type="ECO:0000256" key="2">
    <source>
        <dbReference type="ARBA" id="ARBA00023186"/>
    </source>
</evidence>
<dbReference type="EMBL" id="JBCHKQ010000005">
    <property type="protein sequence ID" value="MEM5948826.1"/>
    <property type="molecule type" value="Genomic_DNA"/>
</dbReference>
<dbReference type="Gene3D" id="2.30.33.40">
    <property type="entry name" value="GroES chaperonin"/>
    <property type="match status" value="1"/>
</dbReference>
<evidence type="ECO:0000256" key="4">
    <source>
        <dbReference type="RuleBase" id="RU000535"/>
    </source>
</evidence>
<evidence type="ECO:0000256" key="3">
    <source>
        <dbReference type="HAMAP-Rule" id="MF_00580"/>
    </source>
</evidence>
<dbReference type="CDD" id="cd00320">
    <property type="entry name" value="cpn10"/>
    <property type="match status" value="1"/>
</dbReference>